<dbReference type="Gene3D" id="3.40.390.10">
    <property type="entry name" value="Collagenase (Catalytic Domain)"/>
    <property type="match status" value="1"/>
</dbReference>
<dbReference type="GO" id="GO:0006518">
    <property type="term" value="P:peptide metabolic process"/>
    <property type="evidence" value="ECO:0007669"/>
    <property type="project" value="TreeGrafter"/>
</dbReference>
<evidence type="ECO:0000256" key="1">
    <source>
        <dbReference type="ARBA" id="ARBA00006040"/>
    </source>
</evidence>
<dbReference type="InterPro" id="IPR029063">
    <property type="entry name" value="SAM-dependent_MTases_sf"/>
</dbReference>
<feature type="region of interest" description="Disordered" evidence="18">
    <location>
        <begin position="1"/>
        <end position="29"/>
    </location>
</feature>
<dbReference type="InterPro" id="IPR012677">
    <property type="entry name" value="Nucleotide-bd_a/b_plait_sf"/>
</dbReference>
<feature type="compositionally biased region" description="Low complexity" evidence="18">
    <location>
        <begin position="633"/>
        <end position="643"/>
    </location>
</feature>
<dbReference type="PROSITE" id="PS50102">
    <property type="entry name" value="RRM"/>
    <property type="match status" value="1"/>
</dbReference>
<dbReference type="OrthoDB" id="534666at2759"/>
<dbReference type="SUPFAM" id="SSF55486">
    <property type="entry name" value="Metalloproteases ('zincins'), catalytic domain"/>
    <property type="match status" value="1"/>
</dbReference>
<feature type="region of interest" description="Disordered" evidence="18">
    <location>
        <begin position="629"/>
        <end position="670"/>
    </location>
</feature>
<evidence type="ECO:0000256" key="3">
    <source>
        <dbReference type="ARBA" id="ARBA00022670"/>
    </source>
</evidence>
<dbReference type="EMBL" id="BDRX01000005">
    <property type="protein sequence ID" value="GBF88604.1"/>
    <property type="molecule type" value="Genomic_DNA"/>
</dbReference>
<dbReference type="GO" id="GO:0004222">
    <property type="term" value="F:metalloendopeptidase activity"/>
    <property type="evidence" value="ECO:0007669"/>
    <property type="project" value="UniProtKB-EC"/>
</dbReference>
<evidence type="ECO:0000256" key="5">
    <source>
        <dbReference type="ARBA" id="ARBA00022801"/>
    </source>
</evidence>
<comment type="catalytic activity">
    <reaction evidence="13">
        <text>a 5'-end (N(2),N(7)-dimethyl 5'-triphosphoguanosine)-ribonucleoside in snRNA + S-adenosyl-L-methionine = a 5'-end (N(2),N(2),N(7)-trimethyl 5'-triphosphoguanosine)-ribonucleoside in snRNA + S-adenosyl-L-homocysteine + H(+)</text>
        <dbReference type="Rhea" id="RHEA:78479"/>
        <dbReference type="Rhea" id="RHEA-COMP:19087"/>
        <dbReference type="Rhea" id="RHEA-COMP:19089"/>
        <dbReference type="ChEBI" id="CHEBI:15378"/>
        <dbReference type="ChEBI" id="CHEBI:57856"/>
        <dbReference type="ChEBI" id="CHEBI:59789"/>
        <dbReference type="ChEBI" id="CHEBI:167623"/>
        <dbReference type="ChEBI" id="CHEBI:172880"/>
    </reaction>
    <physiologicalReaction direction="left-to-right" evidence="13">
        <dbReference type="Rhea" id="RHEA:78480"/>
    </physiologicalReaction>
</comment>
<reference evidence="20 21" key="1">
    <citation type="journal article" date="2018" name="Sci. Rep.">
        <title>Raphidocelis subcapitata (=Pseudokirchneriella subcapitata) provides an insight into genome evolution and environmental adaptations in the Sphaeropleales.</title>
        <authorList>
            <person name="Suzuki S."/>
            <person name="Yamaguchi H."/>
            <person name="Nakajima N."/>
            <person name="Kawachi M."/>
        </authorList>
    </citation>
    <scope>NUCLEOTIDE SEQUENCE [LARGE SCALE GENOMIC DNA]</scope>
    <source>
        <strain evidence="20 21">NIES-35</strain>
    </source>
</reference>
<feature type="domain" description="RRM" evidence="19">
    <location>
        <begin position="363"/>
        <end position="443"/>
    </location>
</feature>
<comment type="catalytic activity">
    <reaction evidence="8">
        <text>Hydrolysis of oligopeptides, with broad specificity. Gly or Ala commonly occur as P1 or P1' residues, but more distant residues are also important, as is shown by the fact that Z-Gly-Pro-Gly-|-Gly-Pro-Ala is cleaved, but not Z-(Gly)(5).</text>
        <dbReference type="EC" id="3.4.24.70"/>
    </reaction>
</comment>
<dbReference type="GO" id="GO:0006508">
    <property type="term" value="P:proteolysis"/>
    <property type="evidence" value="ECO:0007669"/>
    <property type="project" value="UniProtKB-KW"/>
</dbReference>
<feature type="compositionally biased region" description="Gly residues" evidence="18">
    <location>
        <begin position="658"/>
        <end position="668"/>
    </location>
</feature>
<evidence type="ECO:0000256" key="2">
    <source>
        <dbReference type="ARBA" id="ARBA00018517"/>
    </source>
</evidence>
<proteinExistence type="inferred from homology"/>
<evidence type="ECO:0000256" key="9">
    <source>
        <dbReference type="ARBA" id="ARBA00025783"/>
    </source>
</evidence>
<evidence type="ECO:0000256" key="12">
    <source>
        <dbReference type="ARBA" id="ARBA00048740"/>
    </source>
</evidence>
<dbReference type="InterPro" id="IPR035979">
    <property type="entry name" value="RBD_domain_sf"/>
</dbReference>
<dbReference type="Gene3D" id="1.10.1370.10">
    <property type="entry name" value="Neurolysin, domain 3"/>
    <property type="match status" value="1"/>
</dbReference>
<dbReference type="Gene3D" id="3.30.70.330">
    <property type="match status" value="1"/>
</dbReference>
<feature type="region of interest" description="Disordered" evidence="18">
    <location>
        <begin position="239"/>
        <end position="283"/>
    </location>
</feature>
<evidence type="ECO:0000256" key="7">
    <source>
        <dbReference type="ARBA" id="ARBA00023049"/>
    </source>
</evidence>
<dbReference type="Pfam" id="PF19310">
    <property type="entry name" value="TOP_N"/>
    <property type="match status" value="1"/>
</dbReference>
<evidence type="ECO:0000256" key="17">
    <source>
        <dbReference type="RuleBase" id="RU003435"/>
    </source>
</evidence>
<keyword evidence="4 17" id="KW-0479">Metal-binding</keyword>
<dbReference type="InterPro" id="IPR034005">
    <property type="entry name" value="M3A_DCP"/>
</dbReference>
<evidence type="ECO:0000256" key="11">
    <source>
        <dbReference type="ARBA" id="ARBA00047418"/>
    </source>
</evidence>
<keyword evidence="6 17" id="KW-0862">Zinc</keyword>
<dbReference type="CDD" id="cd00590">
    <property type="entry name" value="RRM_SF"/>
    <property type="match status" value="1"/>
</dbReference>
<feature type="region of interest" description="Disordered" evidence="18">
    <location>
        <begin position="564"/>
        <end position="590"/>
    </location>
</feature>
<dbReference type="EC" id="3.4.24.70" evidence="10"/>
<evidence type="ECO:0000256" key="4">
    <source>
        <dbReference type="ARBA" id="ARBA00022723"/>
    </source>
</evidence>
<dbReference type="InterPro" id="IPR024077">
    <property type="entry name" value="Neurolysin/TOP_dom2"/>
</dbReference>
<comment type="catalytic activity">
    <reaction evidence="11">
        <text>a 5'-end (N(2),N(7)-dimethyl 5'-triphosphoguanosine)-ribonucleoside in snoRNA + S-adenosyl-L-methionine = a 5'-end (N(2),N(2),N(7)-trimethyl 5'-triphosphoguanosine)-ribonucleoside in snoRNA + S-adenosyl-L-homocysteine + H(+)</text>
        <dbReference type="Rhea" id="RHEA:78507"/>
        <dbReference type="Rhea" id="RHEA-COMP:19088"/>
        <dbReference type="Rhea" id="RHEA-COMP:19090"/>
        <dbReference type="ChEBI" id="CHEBI:15378"/>
        <dbReference type="ChEBI" id="CHEBI:57856"/>
        <dbReference type="ChEBI" id="CHEBI:59789"/>
        <dbReference type="ChEBI" id="CHEBI:167623"/>
        <dbReference type="ChEBI" id="CHEBI:172880"/>
    </reaction>
    <physiologicalReaction direction="left-to-right" evidence="11">
        <dbReference type="Rhea" id="RHEA:78508"/>
    </physiologicalReaction>
</comment>
<dbReference type="SMART" id="SM00360">
    <property type="entry name" value="RRM"/>
    <property type="match status" value="1"/>
</dbReference>
<keyword evidence="16" id="KW-0694">RNA-binding</keyword>
<dbReference type="CDD" id="cd06456">
    <property type="entry name" value="M3A_DCP"/>
    <property type="match status" value="1"/>
</dbReference>
<feature type="compositionally biased region" description="Gly residues" evidence="18">
    <location>
        <begin position="19"/>
        <end position="29"/>
    </location>
</feature>
<dbReference type="GO" id="GO:0008168">
    <property type="term" value="F:methyltransferase activity"/>
    <property type="evidence" value="ECO:0007669"/>
    <property type="project" value="InterPro"/>
</dbReference>
<evidence type="ECO:0000256" key="13">
    <source>
        <dbReference type="ARBA" id="ARBA00048763"/>
    </source>
</evidence>
<dbReference type="PANTHER" id="PTHR11804:SF83">
    <property type="entry name" value="LD37516P"/>
    <property type="match status" value="1"/>
</dbReference>
<comment type="similarity">
    <text evidence="1 17">Belongs to the peptidase M3 family.</text>
</comment>
<accession>A0A2V0NMA1</accession>
<dbReference type="SUPFAM" id="SSF52954">
    <property type="entry name" value="Class II aaRS ABD-related"/>
    <property type="match status" value="1"/>
</dbReference>
<comment type="cofactor">
    <cofactor evidence="17">
        <name>Zn(2+)</name>
        <dbReference type="ChEBI" id="CHEBI:29105"/>
    </cofactor>
    <text evidence="17">Binds 1 zinc ion.</text>
</comment>
<comment type="similarity">
    <text evidence="9">Belongs to the methyltransferase superfamily. Trimethylguanosine synthase family.</text>
</comment>
<gene>
    <name evidence="20" type="ORF">Rsub_01319</name>
</gene>
<feature type="compositionally biased region" description="Basic and acidic residues" evidence="18">
    <location>
        <begin position="1"/>
        <end position="10"/>
    </location>
</feature>
<dbReference type="InterPro" id="IPR036621">
    <property type="entry name" value="Anticodon-bd_dom_sf"/>
</dbReference>
<dbReference type="InterPro" id="IPR019012">
    <property type="entry name" value="RNA_cap_Gua-N2-MeTrfase"/>
</dbReference>
<dbReference type="Pfam" id="PF01432">
    <property type="entry name" value="Peptidase_M3"/>
    <property type="match status" value="1"/>
</dbReference>
<dbReference type="FunFam" id="3.40.390.10:FF:000009">
    <property type="entry name" value="Oligopeptidase A"/>
    <property type="match status" value="1"/>
</dbReference>
<dbReference type="Proteomes" id="UP000247498">
    <property type="component" value="Unassembled WGS sequence"/>
</dbReference>
<dbReference type="Pfam" id="PF03129">
    <property type="entry name" value="HGTP_anticodon"/>
    <property type="match status" value="1"/>
</dbReference>
<dbReference type="InParanoid" id="A0A2V0NMA1"/>
<evidence type="ECO:0000256" key="14">
    <source>
        <dbReference type="ARBA" id="ARBA00049075"/>
    </source>
</evidence>
<evidence type="ECO:0000313" key="20">
    <source>
        <dbReference type="EMBL" id="GBF88604.1"/>
    </source>
</evidence>
<keyword evidence="3 17" id="KW-0645">Protease</keyword>
<feature type="compositionally biased region" description="Gly residues" evidence="18">
    <location>
        <begin position="571"/>
        <end position="587"/>
    </location>
</feature>
<protein>
    <recommendedName>
        <fullName evidence="2">Trimethylguanosine synthase</fullName>
        <ecNumber evidence="10">3.4.24.70</ecNumber>
    </recommendedName>
    <alternativeName>
        <fullName evidence="15">Cap-specific guanine-N(2) methyltransferase</fullName>
    </alternativeName>
</protein>
<dbReference type="PANTHER" id="PTHR11804">
    <property type="entry name" value="PROTEASE M3 THIMET OLIGOPEPTIDASE-RELATED"/>
    <property type="match status" value="1"/>
</dbReference>
<evidence type="ECO:0000313" key="21">
    <source>
        <dbReference type="Proteomes" id="UP000247498"/>
    </source>
</evidence>
<dbReference type="GO" id="GO:0046872">
    <property type="term" value="F:metal ion binding"/>
    <property type="evidence" value="ECO:0007669"/>
    <property type="project" value="UniProtKB-UniRule"/>
</dbReference>
<sequence length="1548" mass="163195">MVGQAHRDDNDGPPAPVVGAGGGAKAAGGGVPRRLALAELVCLRHLERRRCAAARAARSLRRGAEAVVLEIPAPVDRAAPAAAAGAQQANGAVAAAARSVAQALAAAGVAAAHDACGRGETPGSRMFAWEAAGVPVRAEVGPREAAAGRVTLALHPSLAAAGGDALLARLRRSRALAGLLPAADGGAAAAPPGRALRLAPAPVADAPAVVLALLAAATATASAGGAACIVEQQQQRQQACSGGDGGRWHSGGRTNGLEQSGADGTGERQAEEEEPLQPQPRPVLLPHGVCPKLHLWPAAEPPPCPVHLRHLMGFGLPCHCRAAPHVGMRELRAEVEAALLEARGQRVERWEGRAGEPPPPKLTTLFVSGLPQDWGVAALRQRLADAFEPYGLSRVQVAQGVRGRSRGWARVTVDTSRAADAVGDLDGRLELGGSSASVSHATGRADALFPGLPFDARAALRIDDVAAFSAMDGPSSDAAAALIAALAAAAAGVPPAAAARAPLPLRCADMTACCGGAAMALARRFAAVTAVEIDDERCADLEHNVRTAGFRTARICGEDLPVPALEREHSGGGGNGGGGPGSGGGAEGPEDGRGAVAVLCGDSVQLLDRLGRHDCFVLDPPWGGPDYLREAARGSSAASSSGSDGEGDDANDASGGDASNGGGSGAGGKQPAAELQALAGAGELGLAGAQEQAGAGARRKQRDMPLGGEALSRLCARLGRAGCGTRLVALRLPSRGFDAGRFAADVAAACEAAPLILCADMGRSRLVVVSFGGALSATPPTPRRAAPHRRGRARWQLWAGACGAGDGGVEARWPLPEPCSVLVPAAGRFQRLHATPAMSAVGTAEAKPAVDVKAEFATNPLLADVVFPNFDAVKAEHVVPGMRALLSELHAEIDRLEASVEPTWEGLVQPLERISDRHQRIWGIVSHLKGVQDSEPLRKAVEEVQPENVALGLRLGQSQPLYRGFKALRDGPAWAKLTPAQQRVVEIELRDFVLGGVALEGEAKERYNAIQQDLAQLSTKFSNNVLDATKAYKKLVTDKDEVDGLPATALGLAAQQAKGEGHEGATPEDGPWLFTLDFPSYYPVLTHAKSRALREEMYRAYVTRASAGDGDNTPLIERVLSLREEKAKLLGFDSFAELSMASKMATLDGAEKLLEELRVAAFPAAKRDLAEVREFAAAQGEERELLWWDIAYWAERLREARYELNDEELRPYFSLPAVLDGLFKLAKRLFDVEVVPADGEAPVWHPDVRFFKLQGADGAARAYFYLDPYSRPAEKRGGAWMAEVVGRSALLAPQGSEARLPVAHMVCNQMVPLGDKPSLMTFREVETLFHEFGHACQHMLTTVEEGLVSGIRGVEWDAVELPSQFMENWCYHRSTLYSFAKHYATGEPLPEATYERLKAAKNYRSGTMTMRQVHFACVDLELHARFTPGQGESVFDRDRKVAARTQVMEPFPDDRFLCSFSHIFAGGYSAGYYSYKWAEVLSADAFAAFEEAGLDDAAEVEATGRRFRDTVLALGGSVAPERVFELFRGRPPSTEPLLRHSGLAPAAA</sequence>
<dbReference type="SUPFAM" id="SSF53335">
    <property type="entry name" value="S-adenosyl-L-methionine-dependent methyltransferases"/>
    <property type="match status" value="1"/>
</dbReference>
<comment type="catalytic activity">
    <reaction evidence="14">
        <text>a 5'-end (N(7)-methyl 5'-triphosphoguanosine)-ribonucleoside in snRNA + S-adenosyl-L-methionine = a 5'-end (N(2),N(7)-dimethyl 5'-triphosphoguanosine)-ribonucleoside in snRNA + S-adenosyl-L-homocysteine + H(+)</text>
        <dbReference type="Rhea" id="RHEA:78471"/>
        <dbReference type="Rhea" id="RHEA-COMP:19085"/>
        <dbReference type="Rhea" id="RHEA-COMP:19087"/>
        <dbReference type="ChEBI" id="CHEBI:15378"/>
        <dbReference type="ChEBI" id="CHEBI:57856"/>
        <dbReference type="ChEBI" id="CHEBI:59789"/>
        <dbReference type="ChEBI" id="CHEBI:156461"/>
        <dbReference type="ChEBI" id="CHEBI:172880"/>
    </reaction>
    <physiologicalReaction direction="left-to-right" evidence="14">
        <dbReference type="Rhea" id="RHEA:78472"/>
    </physiologicalReaction>
</comment>
<keyword evidence="21" id="KW-1185">Reference proteome</keyword>
<comment type="caution">
    <text evidence="20">The sequence shown here is derived from an EMBL/GenBank/DDBJ whole genome shotgun (WGS) entry which is preliminary data.</text>
</comment>
<evidence type="ECO:0000256" key="8">
    <source>
        <dbReference type="ARBA" id="ARBA00024603"/>
    </source>
</evidence>
<dbReference type="GO" id="GO:0005829">
    <property type="term" value="C:cytosol"/>
    <property type="evidence" value="ECO:0007669"/>
    <property type="project" value="UniProtKB-ARBA"/>
</dbReference>
<evidence type="ECO:0000256" key="6">
    <source>
        <dbReference type="ARBA" id="ARBA00022833"/>
    </source>
</evidence>
<dbReference type="InterPro" id="IPR024079">
    <property type="entry name" value="MetalloPept_cat_dom_sf"/>
</dbReference>
<evidence type="ECO:0000256" key="16">
    <source>
        <dbReference type="PROSITE-ProRule" id="PRU00176"/>
    </source>
</evidence>
<evidence type="ECO:0000259" key="19">
    <source>
        <dbReference type="PROSITE" id="PS50102"/>
    </source>
</evidence>
<dbReference type="InterPro" id="IPR004154">
    <property type="entry name" value="Anticodon-bd"/>
</dbReference>
<name>A0A2V0NMA1_9CHLO</name>
<dbReference type="InterPro" id="IPR001567">
    <property type="entry name" value="Pept_M3A_M3B_dom"/>
</dbReference>
<dbReference type="InterPro" id="IPR045090">
    <property type="entry name" value="Pept_M3A_M3B"/>
</dbReference>
<comment type="catalytic activity">
    <reaction evidence="12">
        <text>a 5'-end (N(7)-methyl 5'-triphosphoguanosine)-ribonucleoside in snoRNA + S-adenosyl-L-methionine = a 5'-end (N(2),N(7)-dimethyl 5'-triphosphoguanosine)-ribonucleoside in snoRNA + S-adenosyl-L-homocysteine + H(+)</text>
        <dbReference type="Rhea" id="RHEA:78475"/>
        <dbReference type="Rhea" id="RHEA-COMP:19086"/>
        <dbReference type="Rhea" id="RHEA-COMP:19088"/>
        <dbReference type="ChEBI" id="CHEBI:15378"/>
        <dbReference type="ChEBI" id="CHEBI:57856"/>
        <dbReference type="ChEBI" id="CHEBI:59789"/>
        <dbReference type="ChEBI" id="CHEBI:156461"/>
        <dbReference type="ChEBI" id="CHEBI:172880"/>
    </reaction>
    <physiologicalReaction direction="left-to-right" evidence="12">
        <dbReference type="Rhea" id="RHEA:78476"/>
    </physiologicalReaction>
</comment>
<dbReference type="Pfam" id="PF09445">
    <property type="entry name" value="Methyltransf_15"/>
    <property type="match status" value="1"/>
</dbReference>
<evidence type="ECO:0000256" key="18">
    <source>
        <dbReference type="SAM" id="MobiDB-lite"/>
    </source>
</evidence>
<dbReference type="SUPFAM" id="SSF54928">
    <property type="entry name" value="RNA-binding domain, RBD"/>
    <property type="match status" value="1"/>
</dbReference>
<dbReference type="InterPro" id="IPR000504">
    <property type="entry name" value="RRM_dom"/>
</dbReference>
<dbReference type="Gene3D" id="3.40.50.800">
    <property type="entry name" value="Anticodon-binding domain"/>
    <property type="match status" value="1"/>
</dbReference>
<keyword evidence="5 17" id="KW-0378">Hydrolase</keyword>
<dbReference type="InterPro" id="IPR045666">
    <property type="entry name" value="OpdA_N"/>
</dbReference>
<dbReference type="GO" id="GO:0036261">
    <property type="term" value="P:7-methylguanosine cap hypermethylation"/>
    <property type="evidence" value="ECO:0007669"/>
    <property type="project" value="InterPro"/>
</dbReference>
<dbReference type="GO" id="GO:0003723">
    <property type="term" value="F:RNA binding"/>
    <property type="evidence" value="ECO:0007669"/>
    <property type="project" value="UniProtKB-UniRule"/>
</dbReference>
<keyword evidence="7 17" id="KW-0482">Metalloprotease</keyword>
<evidence type="ECO:0000256" key="10">
    <source>
        <dbReference type="ARBA" id="ARBA00026100"/>
    </source>
</evidence>
<organism evidence="20 21">
    <name type="scientific">Raphidocelis subcapitata</name>
    <dbReference type="NCBI Taxonomy" id="307507"/>
    <lineage>
        <taxon>Eukaryota</taxon>
        <taxon>Viridiplantae</taxon>
        <taxon>Chlorophyta</taxon>
        <taxon>core chlorophytes</taxon>
        <taxon>Chlorophyceae</taxon>
        <taxon>CS clade</taxon>
        <taxon>Sphaeropleales</taxon>
        <taxon>Selenastraceae</taxon>
        <taxon>Raphidocelis</taxon>
    </lineage>
</organism>
<dbReference type="Gene3D" id="3.40.50.150">
    <property type="entry name" value="Vaccinia Virus protein VP39"/>
    <property type="match status" value="1"/>
</dbReference>
<evidence type="ECO:0000256" key="15">
    <source>
        <dbReference type="ARBA" id="ARBA00049790"/>
    </source>
</evidence>